<reference evidence="1" key="1">
    <citation type="journal article" date="2022" name="bioRxiv">
        <title>Sequencing and chromosome-scale assembly of the giantPleurodeles waltlgenome.</title>
        <authorList>
            <person name="Brown T."/>
            <person name="Elewa A."/>
            <person name="Iarovenko S."/>
            <person name="Subramanian E."/>
            <person name="Araus A.J."/>
            <person name="Petzold A."/>
            <person name="Susuki M."/>
            <person name="Suzuki K.-i.T."/>
            <person name="Hayashi T."/>
            <person name="Toyoda A."/>
            <person name="Oliveira C."/>
            <person name="Osipova E."/>
            <person name="Leigh N.D."/>
            <person name="Simon A."/>
            <person name="Yun M.H."/>
        </authorList>
    </citation>
    <scope>NUCLEOTIDE SEQUENCE</scope>
    <source>
        <strain evidence="1">20211129_DDA</strain>
        <tissue evidence="1">Liver</tissue>
    </source>
</reference>
<proteinExistence type="predicted"/>
<gene>
    <name evidence="1" type="ORF">NDU88_006312</name>
</gene>
<organism evidence="1 2">
    <name type="scientific">Pleurodeles waltl</name>
    <name type="common">Iberian ribbed newt</name>
    <dbReference type="NCBI Taxonomy" id="8319"/>
    <lineage>
        <taxon>Eukaryota</taxon>
        <taxon>Metazoa</taxon>
        <taxon>Chordata</taxon>
        <taxon>Craniata</taxon>
        <taxon>Vertebrata</taxon>
        <taxon>Euteleostomi</taxon>
        <taxon>Amphibia</taxon>
        <taxon>Batrachia</taxon>
        <taxon>Caudata</taxon>
        <taxon>Salamandroidea</taxon>
        <taxon>Salamandridae</taxon>
        <taxon>Pleurodelinae</taxon>
        <taxon>Pleurodeles</taxon>
    </lineage>
</organism>
<dbReference type="Proteomes" id="UP001066276">
    <property type="component" value="Chromosome 2_1"/>
</dbReference>
<accession>A0AAV7VME8</accession>
<comment type="caution">
    <text evidence="1">The sequence shown here is derived from an EMBL/GenBank/DDBJ whole genome shotgun (WGS) entry which is preliminary data.</text>
</comment>
<sequence length="110" mass="12111">MGATRWRQDSISGTLSPDLPEQRVEGIDAVVTPVDDRFDQILAAIADTKQDLRNQVNALAMETLMVQLRTASFLGVKKCSSYSLLFLAKLKVLPNQPSYIFTEQGGTVPL</sequence>
<evidence type="ECO:0000313" key="1">
    <source>
        <dbReference type="EMBL" id="KAJ1202513.1"/>
    </source>
</evidence>
<keyword evidence="2" id="KW-1185">Reference proteome</keyword>
<protein>
    <submittedName>
        <fullName evidence="1">Uncharacterized protein</fullName>
    </submittedName>
</protein>
<name>A0AAV7VME8_PLEWA</name>
<dbReference type="AlphaFoldDB" id="A0AAV7VME8"/>
<dbReference type="EMBL" id="JANPWB010000003">
    <property type="protein sequence ID" value="KAJ1202513.1"/>
    <property type="molecule type" value="Genomic_DNA"/>
</dbReference>
<evidence type="ECO:0000313" key="2">
    <source>
        <dbReference type="Proteomes" id="UP001066276"/>
    </source>
</evidence>